<dbReference type="InterPro" id="IPR000086">
    <property type="entry name" value="NUDIX_hydrolase_dom"/>
</dbReference>
<dbReference type="PRINTS" id="PR00502">
    <property type="entry name" value="NUDIXFAMILY"/>
</dbReference>
<protein>
    <submittedName>
        <fullName evidence="4">RNA pyrophosphohydrolase</fullName>
    </submittedName>
</protein>
<dbReference type="InterPro" id="IPR015797">
    <property type="entry name" value="NUDIX_hydrolase-like_dom_sf"/>
</dbReference>
<dbReference type="EMBL" id="BAABRV010000005">
    <property type="protein sequence ID" value="GAA5534053.1"/>
    <property type="molecule type" value="Genomic_DNA"/>
</dbReference>
<dbReference type="RefSeq" id="WP_345455029.1">
    <property type="nucleotide sequence ID" value="NZ_BAABRV010000005.1"/>
</dbReference>
<comment type="similarity">
    <text evidence="2">Belongs to the Nudix hydrolase family.</text>
</comment>
<feature type="domain" description="Nudix hydrolase" evidence="3">
    <location>
        <begin position="2"/>
        <end position="125"/>
    </location>
</feature>
<dbReference type="InterPro" id="IPR020476">
    <property type="entry name" value="Nudix_hydrolase"/>
</dbReference>
<dbReference type="PANTHER" id="PTHR43736:SF1">
    <property type="entry name" value="DIHYDRONEOPTERIN TRIPHOSPHATE DIPHOSPHATASE"/>
    <property type="match status" value="1"/>
</dbReference>
<keyword evidence="1 2" id="KW-0378">Hydrolase</keyword>
<evidence type="ECO:0000256" key="1">
    <source>
        <dbReference type="ARBA" id="ARBA00022801"/>
    </source>
</evidence>
<keyword evidence="5" id="KW-1185">Reference proteome</keyword>
<dbReference type="Pfam" id="PF00293">
    <property type="entry name" value="NUDIX"/>
    <property type="match status" value="1"/>
</dbReference>
<dbReference type="PROSITE" id="PS00893">
    <property type="entry name" value="NUDIX_BOX"/>
    <property type="match status" value="1"/>
</dbReference>
<evidence type="ECO:0000256" key="2">
    <source>
        <dbReference type="RuleBase" id="RU003476"/>
    </source>
</evidence>
<comment type="caution">
    <text evidence="4">The sequence shown here is derived from an EMBL/GenBank/DDBJ whole genome shotgun (WGS) entry which is preliminary data.</text>
</comment>
<reference evidence="4 5" key="1">
    <citation type="submission" date="2024-02" db="EMBL/GenBank/DDBJ databases">
        <title>Deinococcus aluminii NBRC 112889.</title>
        <authorList>
            <person name="Ichikawa N."/>
            <person name="Katano-Makiyama Y."/>
            <person name="Hidaka K."/>
        </authorList>
    </citation>
    <scope>NUCLEOTIDE SEQUENCE [LARGE SCALE GENOMIC DNA]</scope>
    <source>
        <strain evidence="4 5">NBRC 112889</strain>
    </source>
</reference>
<sequence length="200" mass="22453">MTGERGAGGVVWNAQGEVLLILNADHRWVFPKGHPEGGETPEQTAQREVLEETGVHGQVVGNLGETRYTNRFGVPRVVRWFLMRGSGPARPQSEQEALEAVFFPVPEALQRLGFPEDRDLLLRAQRQRESLERRGDDLPAVAAVLGRVRRVLEDVEQTLDWRGAGDDEGLARELSDELTQLGERLSELDRRLTAELERRG</sequence>
<dbReference type="SUPFAM" id="SSF55811">
    <property type="entry name" value="Nudix"/>
    <property type="match status" value="1"/>
</dbReference>
<gene>
    <name evidence="4" type="primary">rppH_2</name>
    <name evidence="4" type="ORF">Dalu01_02461</name>
</gene>
<dbReference type="CDD" id="cd03673">
    <property type="entry name" value="NUDIX_Ap6A_hydrolase"/>
    <property type="match status" value="1"/>
</dbReference>
<dbReference type="PANTHER" id="PTHR43736">
    <property type="entry name" value="ADP-RIBOSE PYROPHOSPHATASE"/>
    <property type="match status" value="1"/>
</dbReference>
<accession>A0ABP9XHG0</accession>
<dbReference type="InterPro" id="IPR020084">
    <property type="entry name" value="NUDIX_hydrolase_CS"/>
</dbReference>
<proteinExistence type="inferred from homology"/>
<organism evidence="4 5">
    <name type="scientific">Deinococcus aluminii</name>
    <dbReference type="NCBI Taxonomy" id="1656885"/>
    <lineage>
        <taxon>Bacteria</taxon>
        <taxon>Thermotogati</taxon>
        <taxon>Deinococcota</taxon>
        <taxon>Deinococci</taxon>
        <taxon>Deinococcales</taxon>
        <taxon>Deinococcaceae</taxon>
        <taxon>Deinococcus</taxon>
    </lineage>
</organism>
<name>A0ABP9XHG0_9DEIO</name>
<evidence type="ECO:0000313" key="4">
    <source>
        <dbReference type="EMBL" id="GAA5534053.1"/>
    </source>
</evidence>
<evidence type="ECO:0000313" key="5">
    <source>
        <dbReference type="Proteomes" id="UP001404956"/>
    </source>
</evidence>
<dbReference type="Proteomes" id="UP001404956">
    <property type="component" value="Unassembled WGS sequence"/>
</dbReference>
<evidence type="ECO:0000259" key="3">
    <source>
        <dbReference type="PROSITE" id="PS51462"/>
    </source>
</evidence>
<dbReference type="PROSITE" id="PS51462">
    <property type="entry name" value="NUDIX"/>
    <property type="match status" value="1"/>
</dbReference>
<dbReference type="Gene3D" id="3.90.79.10">
    <property type="entry name" value="Nucleoside Triphosphate Pyrophosphohydrolase"/>
    <property type="match status" value="1"/>
</dbReference>